<evidence type="ECO:0000313" key="1">
    <source>
        <dbReference type="EMBL" id="VVE74727.1"/>
    </source>
</evidence>
<proteinExistence type="predicted"/>
<keyword evidence="2" id="KW-1185">Reference proteome</keyword>
<name>A0A5E5ANZ3_9BURK</name>
<dbReference type="EMBL" id="CABPSQ010000014">
    <property type="protein sequence ID" value="VVE74727.1"/>
    <property type="molecule type" value="Genomic_DNA"/>
</dbReference>
<reference evidence="1 2" key="1">
    <citation type="submission" date="2019-08" db="EMBL/GenBank/DDBJ databases">
        <authorList>
            <person name="Peeters C."/>
        </authorList>
    </citation>
    <scope>NUCLEOTIDE SEQUENCE [LARGE SCALE GENOMIC DNA]</scope>
    <source>
        <strain evidence="1 2">LMG 31118</strain>
    </source>
</reference>
<protein>
    <submittedName>
        <fullName evidence="1">Uncharacterized protein</fullName>
    </submittedName>
</protein>
<organism evidence="1 2">
    <name type="scientific">Pandoraea captiosa</name>
    <dbReference type="NCBI Taxonomy" id="2508302"/>
    <lineage>
        <taxon>Bacteria</taxon>
        <taxon>Pseudomonadati</taxon>
        <taxon>Pseudomonadota</taxon>
        <taxon>Betaproteobacteria</taxon>
        <taxon>Burkholderiales</taxon>
        <taxon>Burkholderiaceae</taxon>
        <taxon>Pandoraea</taxon>
    </lineage>
</organism>
<sequence>MRHRNIRSDLIHRSALGGYTIDGPYVRRRGIRHVIARVVAWLGGAR</sequence>
<evidence type="ECO:0000313" key="2">
    <source>
        <dbReference type="Proteomes" id="UP000414136"/>
    </source>
</evidence>
<dbReference type="Proteomes" id="UP000414136">
    <property type="component" value="Unassembled WGS sequence"/>
</dbReference>
<dbReference type="AlphaFoldDB" id="A0A5E5ANZ3"/>
<accession>A0A5E5ANZ3</accession>
<gene>
    <name evidence="1" type="ORF">PCA31118_04828</name>
</gene>